<feature type="domain" description="Protein root UVB sensitive/RUS" evidence="7">
    <location>
        <begin position="36"/>
        <end position="262"/>
    </location>
</feature>
<dbReference type="Pfam" id="PF24160">
    <property type="entry name" value="UVB_sens_C"/>
    <property type="match status" value="1"/>
</dbReference>
<gene>
    <name evidence="9" type="ORF">FSP39_025248</name>
</gene>
<evidence type="ECO:0000259" key="8">
    <source>
        <dbReference type="Pfam" id="PF24160"/>
    </source>
</evidence>
<evidence type="ECO:0008006" key="11">
    <source>
        <dbReference type="Google" id="ProtNLM"/>
    </source>
</evidence>
<proteinExistence type="inferred from homology"/>
<evidence type="ECO:0000256" key="5">
    <source>
        <dbReference type="ARBA" id="ARBA00023136"/>
    </source>
</evidence>
<reference evidence="9" key="1">
    <citation type="submission" date="2019-08" db="EMBL/GenBank/DDBJ databases">
        <title>The improved chromosome-level genome for the pearl oyster Pinctada fucata martensii using PacBio sequencing and Hi-C.</title>
        <authorList>
            <person name="Zheng Z."/>
        </authorList>
    </citation>
    <scope>NUCLEOTIDE SEQUENCE</scope>
    <source>
        <strain evidence="9">ZZ-2019</strain>
        <tissue evidence="9">Adductor muscle</tissue>
    </source>
</reference>
<comment type="similarity">
    <text evidence="2">Belongs to the RUS1 family.</text>
</comment>
<dbReference type="InterPro" id="IPR054549">
    <property type="entry name" value="UVB_sens_RUS_dom"/>
</dbReference>
<dbReference type="InterPro" id="IPR055412">
    <property type="entry name" value="UVB_sens_C"/>
</dbReference>
<evidence type="ECO:0000313" key="9">
    <source>
        <dbReference type="EMBL" id="KAK3085163.1"/>
    </source>
</evidence>
<dbReference type="EMBL" id="VSWD01000013">
    <property type="protein sequence ID" value="KAK3085163.1"/>
    <property type="molecule type" value="Genomic_DNA"/>
</dbReference>
<protein>
    <recommendedName>
        <fullName evidence="11">RUS family member 1</fullName>
    </recommendedName>
</protein>
<evidence type="ECO:0000256" key="6">
    <source>
        <dbReference type="SAM" id="Phobius"/>
    </source>
</evidence>
<evidence type="ECO:0000259" key="7">
    <source>
        <dbReference type="Pfam" id="PF04884"/>
    </source>
</evidence>
<dbReference type="Pfam" id="PF04884">
    <property type="entry name" value="UVB_sens_prot"/>
    <property type="match status" value="1"/>
</dbReference>
<evidence type="ECO:0000256" key="4">
    <source>
        <dbReference type="ARBA" id="ARBA00022989"/>
    </source>
</evidence>
<dbReference type="AlphaFoldDB" id="A0AA89BWI5"/>
<keyword evidence="10" id="KW-1185">Reference proteome</keyword>
<dbReference type="InterPro" id="IPR006968">
    <property type="entry name" value="RUS_fam"/>
</dbReference>
<feature type="transmembrane region" description="Helical" evidence="6">
    <location>
        <begin position="197"/>
        <end position="214"/>
    </location>
</feature>
<name>A0AA89BWI5_PINIB</name>
<keyword evidence="5 6" id="KW-0472">Membrane</keyword>
<keyword evidence="4 6" id="KW-1133">Transmembrane helix</keyword>
<evidence type="ECO:0000256" key="2">
    <source>
        <dbReference type="ARBA" id="ARBA00007558"/>
    </source>
</evidence>
<keyword evidence="3 6" id="KW-0812">Transmembrane</keyword>
<feature type="transmembrane region" description="Helical" evidence="6">
    <location>
        <begin position="220"/>
        <end position="244"/>
    </location>
</feature>
<evidence type="ECO:0000313" key="10">
    <source>
        <dbReference type="Proteomes" id="UP001186944"/>
    </source>
</evidence>
<comment type="caution">
    <text evidence="9">The sequence shown here is derived from an EMBL/GenBank/DDBJ whole genome shotgun (WGS) entry which is preliminary data.</text>
</comment>
<sequence length="395" mass="43942">MSQDLICREVYGYSRVANKYVKGSDGTLVQINQSARWTSLSSVFRSIFLPQGYPESVSNDYLTYQIWDTIQAFASSITGTLAAQAVLKGVGVGDESATVLGATMTWLLKDGTGMVGRIVFAWLRGYFADILNDFAIFIEILAPNFKPLFTPIVCTAGVCKSIVGVAGGATRAALTLHQARRNNMADVSAKDGSQETLVNLAALLCSMLLVPIVTGNETLIWTLFFLFTILHLYANYSAVTCVVMETINQSRLHILVYNYLSSNHILPLEKVNYLEPVIWKTRRKLDIHLGATVHKLCSRVRNLHVNLNVLSDLFCPYCFEIKGNYELNVKMINKPFHSGEIVIALSPDSGNMDQLMACYQAEVISYVFDNMYKNQVSYKYTRTSIEQSSVLSIVP</sequence>
<comment type="subcellular location">
    <subcellularLocation>
        <location evidence="1">Membrane</location>
    </subcellularLocation>
</comment>
<feature type="domain" description="Root UVB sensitive protein C-terminal" evidence="8">
    <location>
        <begin position="265"/>
        <end position="375"/>
    </location>
</feature>
<dbReference type="Proteomes" id="UP001186944">
    <property type="component" value="Unassembled WGS sequence"/>
</dbReference>
<evidence type="ECO:0000256" key="3">
    <source>
        <dbReference type="ARBA" id="ARBA00022692"/>
    </source>
</evidence>
<accession>A0AA89BWI5</accession>
<dbReference type="PANTHER" id="PTHR12770">
    <property type="entry name" value="RUS1 FAMILY PROTEIN C16ORF58"/>
    <property type="match status" value="1"/>
</dbReference>
<dbReference type="PANTHER" id="PTHR12770:SF31">
    <property type="entry name" value="RUS FAMILY MEMBER 1"/>
    <property type="match status" value="1"/>
</dbReference>
<organism evidence="9 10">
    <name type="scientific">Pinctada imbricata</name>
    <name type="common">Atlantic pearl-oyster</name>
    <name type="synonym">Pinctada martensii</name>
    <dbReference type="NCBI Taxonomy" id="66713"/>
    <lineage>
        <taxon>Eukaryota</taxon>
        <taxon>Metazoa</taxon>
        <taxon>Spiralia</taxon>
        <taxon>Lophotrochozoa</taxon>
        <taxon>Mollusca</taxon>
        <taxon>Bivalvia</taxon>
        <taxon>Autobranchia</taxon>
        <taxon>Pteriomorphia</taxon>
        <taxon>Pterioida</taxon>
        <taxon>Pterioidea</taxon>
        <taxon>Pteriidae</taxon>
        <taxon>Pinctada</taxon>
    </lineage>
</organism>
<evidence type="ECO:0000256" key="1">
    <source>
        <dbReference type="ARBA" id="ARBA00004370"/>
    </source>
</evidence>
<dbReference type="GO" id="GO:0016020">
    <property type="term" value="C:membrane"/>
    <property type="evidence" value="ECO:0007669"/>
    <property type="project" value="UniProtKB-SubCell"/>
</dbReference>